<dbReference type="STRING" id="349095.SAMN05660299_00078"/>
<evidence type="ECO:0000256" key="6">
    <source>
        <dbReference type="ARBA" id="ARBA00023115"/>
    </source>
</evidence>
<dbReference type="GO" id="GO:0005829">
    <property type="term" value="C:cytosol"/>
    <property type="evidence" value="ECO:0007669"/>
    <property type="project" value="TreeGrafter"/>
</dbReference>
<dbReference type="GO" id="GO:0004014">
    <property type="term" value="F:adenosylmethionine decarboxylase activity"/>
    <property type="evidence" value="ECO:0007669"/>
    <property type="project" value="InterPro"/>
</dbReference>
<keyword evidence="7" id="KW-0865">Zymogen</keyword>
<dbReference type="GO" id="GO:0008295">
    <property type="term" value="P:spermidine biosynthetic process"/>
    <property type="evidence" value="ECO:0007669"/>
    <property type="project" value="UniProtKB-KW"/>
</dbReference>
<keyword evidence="6" id="KW-0620">Polyamine biosynthesis</keyword>
<gene>
    <name evidence="11" type="ORF">SAMN05660299_00078</name>
</gene>
<evidence type="ECO:0000313" key="12">
    <source>
        <dbReference type="Proteomes" id="UP000199309"/>
    </source>
</evidence>
<evidence type="ECO:0000256" key="7">
    <source>
        <dbReference type="ARBA" id="ARBA00023145"/>
    </source>
</evidence>
<keyword evidence="5" id="KW-0745">Spermidine biosynthesis</keyword>
<keyword evidence="9" id="KW-0704">Schiff base</keyword>
<evidence type="ECO:0000256" key="3">
    <source>
        <dbReference type="ARBA" id="ARBA00022793"/>
    </source>
</evidence>
<reference evidence="11 12" key="1">
    <citation type="submission" date="2016-10" db="EMBL/GenBank/DDBJ databases">
        <authorList>
            <person name="de Groot N.N."/>
        </authorList>
    </citation>
    <scope>NUCLEOTIDE SEQUENCE [LARGE SCALE GENOMIC DNA]</scope>
    <source>
        <strain evidence="11 12">DSM 16981</strain>
    </source>
</reference>
<dbReference type="InterPro" id="IPR016067">
    <property type="entry name" value="S-AdoMet_deCO2ase_core"/>
</dbReference>
<dbReference type="SUPFAM" id="SSF56276">
    <property type="entry name" value="S-adenosylmethionine decarboxylase"/>
    <property type="match status" value="1"/>
</dbReference>
<dbReference type="OrthoDB" id="9793120at2"/>
<evidence type="ECO:0000256" key="1">
    <source>
        <dbReference type="ARBA" id="ARBA00001928"/>
    </source>
</evidence>
<evidence type="ECO:0000256" key="5">
    <source>
        <dbReference type="ARBA" id="ARBA00023066"/>
    </source>
</evidence>
<evidence type="ECO:0000256" key="8">
    <source>
        <dbReference type="ARBA" id="ARBA00023239"/>
    </source>
</evidence>
<sequence length="173" mass="19869">MKNTLGTHLIIDFYNCKTTFQEPEELEPLVERAFELAEAPLDGINFYHVDDELTCIAVSENSHICIHFYPQLLYAAVDIYSFNINLKASSIMSALKVNLHSDRIKATSVRRGDFGSIRDMRPKHKSKITTIRRVKNTGAKIKRTSSKMFTIIRHPKQSTRARRIKSSQKDTIQ</sequence>
<evidence type="ECO:0000256" key="4">
    <source>
        <dbReference type="ARBA" id="ARBA00022813"/>
    </source>
</evidence>
<proteinExistence type="predicted"/>
<evidence type="ECO:0000256" key="10">
    <source>
        <dbReference type="ARBA" id="ARBA00023317"/>
    </source>
</evidence>
<keyword evidence="12" id="KW-1185">Reference proteome</keyword>
<dbReference type="EMBL" id="FNHQ01000001">
    <property type="protein sequence ID" value="SDM04859.1"/>
    <property type="molecule type" value="Genomic_DNA"/>
</dbReference>
<organism evidence="11 12">
    <name type="scientific">Megasphaera paucivorans</name>
    <dbReference type="NCBI Taxonomy" id="349095"/>
    <lineage>
        <taxon>Bacteria</taxon>
        <taxon>Bacillati</taxon>
        <taxon>Bacillota</taxon>
        <taxon>Negativicutes</taxon>
        <taxon>Veillonellales</taxon>
        <taxon>Veillonellaceae</taxon>
        <taxon>Megasphaera</taxon>
    </lineage>
</organism>
<evidence type="ECO:0000313" key="11">
    <source>
        <dbReference type="EMBL" id="SDM04859.1"/>
    </source>
</evidence>
<dbReference type="AlphaFoldDB" id="A0A1G9Q1I7"/>
<evidence type="ECO:0000256" key="9">
    <source>
        <dbReference type="ARBA" id="ARBA00023270"/>
    </source>
</evidence>
<comment type="cofactor">
    <cofactor evidence="1">
        <name>pyruvate</name>
        <dbReference type="ChEBI" id="CHEBI:15361"/>
    </cofactor>
</comment>
<evidence type="ECO:0000256" key="2">
    <source>
        <dbReference type="ARBA" id="ARBA00022691"/>
    </source>
</evidence>
<dbReference type="PANTHER" id="PTHR33866">
    <property type="entry name" value="S-ADENOSYLMETHIONINE DECARBOXYLASE PROENZYME"/>
    <property type="match status" value="1"/>
</dbReference>
<name>A0A1G9Q1I7_9FIRM</name>
<keyword evidence="2" id="KW-0949">S-adenosyl-L-methionine</keyword>
<dbReference type="PANTHER" id="PTHR33866:SF2">
    <property type="entry name" value="S-ADENOSYLMETHIONINE DECARBOXYLASE PROENZYME"/>
    <property type="match status" value="1"/>
</dbReference>
<keyword evidence="10" id="KW-0670">Pyruvate</keyword>
<dbReference type="Proteomes" id="UP000199309">
    <property type="component" value="Unassembled WGS sequence"/>
</dbReference>
<dbReference type="Gene3D" id="3.60.90.10">
    <property type="entry name" value="S-adenosylmethionine decarboxylase"/>
    <property type="match status" value="1"/>
</dbReference>
<dbReference type="RefSeq" id="WP_091647199.1">
    <property type="nucleotide sequence ID" value="NZ_FNHQ01000001.1"/>
</dbReference>
<protein>
    <submittedName>
        <fullName evidence="11">S-adenosylmethionine decarboxylase</fullName>
    </submittedName>
</protein>
<dbReference type="InterPro" id="IPR003826">
    <property type="entry name" value="AdoMetDC_fam_prok"/>
</dbReference>
<keyword evidence="8" id="KW-0456">Lyase</keyword>
<accession>A0A1G9Q1I7</accession>
<dbReference type="Pfam" id="PF02675">
    <property type="entry name" value="AdoMet_dc"/>
    <property type="match status" value="1"/>
</dbReference>
<keyword evidence="4" id="KW-0068">Autocatalytic cleavage</keyword>
<keyword evidence="3" id="KW-0210">Decarboxylase</keyword>